<evidence type="ECO:0000313" key="1">
    <source>
        <dbReference type="EMBL" id="ASZ78877.1"/>
    </source>
</evidence>
<dbReference type="InterPro" id="IPR020285">
    <property type="entry name" value="Gp17"/>
</dbReference>
<accession>A0A249Y2H7</accession>
<proteinExistence type="predicted"/>
<name>A0A249Y2H7_9CAUD</name>
<protein>
    <submittedName>
        <fullName evidence="1">Superinfection exclusion protein</fullName>
    </submittedName>
</protein>
<organism evidence="1 2">
    <name type="scientific">Serratia phage 2050H1</name>
    <dbReference type="NCBI Taxonomy" id="2024250"/>
    <lineage>
        <taxon>Viruses</taxon>
        <taxon>Duplodnaviria</taxon>
        <taxon>Heunggongvirae</taxon>
        <taxon>Uroviricota</taxon>
        <taxon>Caudoviricetes</taxon>
        <taxon>Pantevenvirales</taxon>
        <taxon>Ackermannviridae</taxon>
        <taxon>Miltonvirus</taxon>
        <taxon>Miltonvirus MAM1</taxon>
    </lineage>
</organism>
<sequence length="154" mass="17750">MNKLKFRVWHVPQIPMPSFNVEVPTYEEAVRLKDALGLYDLFQLEHNVKPDYSNMNGIQVFDYSLSKQDMIDMELEDAWVDFEDEYDLADMIQHMVDTGFISPEHATEHVSPGMIDAGKEVLLNVPGGEIEEQSDQAVADIFRAMVKVQQEERE</sequence>
<dbReference type="Pfam" id="PF17420">
    <property type="entry name" value="GP17"/>
    <property type="match status" value="1"/>
</dbReference>
<dbReference type="Proteomes" id="UP000224362">
    <property type="component" value="Segment"/>
</dbReference>
<evidence type="ECO:0000313" key="2">
    <source>
        <dbReference type="Proteomes" id="UP000224362"/>
    </source>
</evidence>
<gene>
    <name evidence="1" type="ORF">2050H1_111</name>
</gene>
<dbReference type="EMBL" id="MF285619">
    <property type="protein sequence ID" value="ASZ78877.1"/>
    <property type="molecule type" value="Genomic_DNA"/>
</dbReference>
<reference evidence="1 2" key="1">
    <citation type="submission" date="2017-06" db="EMBL/GenBank/DDBJ databases">
        <authorList>
            <person name="Kim H.J."/>
            <person name="Triplett B.A."/>
        </authorList>
    </citation>
    <scope>NUCLEOTIDE SEQUENCE [LARGE SCALE GENOMIC DNA]</scope>
</reference>